<dbReference type="SMART" id="SM00382">
    <property type="entry name" value="AAA"/>
    <property type="match status" value="1"/>
</dbReference>
<comment type="caution">
    <text evidence="7">The sequence shown here is derived from an EMBL/GenBank/DDBJ whole genome shotgun (WGS) entry which is preliminary data.</text>
</comment>
<dbReference type="InterPro" id="IPR027417">
    <property type="entry name" value="P-loop_NTPase"/>
</dbReference>
<sequence length="419" mass="46703">MDDYQSDKRRMVFWNLLGGLPQRSGLVVRLYRSAQRMALFVADAPAVGAFSLYHADLAARLCEPLRDMFSVVPVVMGRRDLPTLPDVEKVTAYDMLKRCPSLSHLVRQVEGLASTDATVLVLGESGVGKELVADSLHMLSARRHGPFIKVNCAALPENLAESLFFGHERGAFTGAAQTHVGFFESAHGGTIFLDEVAELSLLTQARLLRVLETQSFRRVGGVRVLTADVRVVAATNRDLKAMVRKGDFREDLFYRLYIYPLTIPPLRERREDIAPLVQFFYSCYVHSRGMQTAPPVAMSQVADLCLHPWPGNVRQLRNVLERSLLEAVISHAAYVDFQPALRDDDPQRHAPDAEADEGTWKEMRARAIATALKECKGRIQGAHGAATRLGLSPNTLRARMRELGIPLPRELRKKKTPDA</sequence>
<dbReference type="PROSITE" id="PS00676">
    <property type="entry name" value="SIGMA54_INTERACT_2"/>
    <property type="match status" value="1"/>
</dbReference>
<dbReference type="InterPro" id="IPR058031">
    <property type="entry name" value="AAA_lid_NorR"/>
</dbReference>
<keyword evidence="5" id="KW-0804">Transcription</keyword>
<keyword evidence="3" id="KW-0805">Transcription regulation</keyword>
<dbReference type="GO" id="GO:0006355">
    <property type="term" value="P:regulation of DNA-templated transcription"/>
    <property type="evidence" value="ECO:0007669"/>
    <property type="project" value="InterPro"/>
</dbReference>
<dbReference type="PANTHER" id="PTHR32071">
    <property type="entry name" value="TRANSCRIPTIONAL REGULATORY PROTEIN"/>
    <property type="match status" value="1"/>
</dbReference>
<dbReference type="Pfam" id="PF00158">
    <property type="entry name" value="Sigma54_activat"/>
    <property type="match status" value="1"/>
</dbReference>
<evidence type="ECO:0000259" key="6">
    <source>
        <dbReference type="PROSITE" id="PS50045"/>
    </source>
</evidence>
<keyword evidence="1" id="KW-0547">Nucleotide-binding</keyword>
<evidence type="ECO:0000256" key="4">
    <source>
        <dbReference type="ARBA" id="ARBA00023125"/>
    </source>
</evidence>
<evidence type="ECO:0000256" key="3">
    <source>
        <dbReference type="ARBA" id="ARBA00023015"/>
    </source>
</evidence>
<dbReference type="PANTHER" id="PTHR32071:SF117">
    <property type="entry name" value="PTS-DEPENDENT DIHYDROXYACETONE KINASE OPERON REGULATORY PROTEIN-RELATED"/>
    <property type="match status" value="1"/>
</dbReference>
<keyword evidence="4" id="KW-0238">DNA-binding</keyword>
<dbReference type="PROSITE" id="PS00675">
    <property type="entry name" value="SIGMA54_INTERACT_1"/>
    <property type="match status" value="1"/>
</dbReference>
<accession>A0A9D2HCV9</accession>
<dbReference type="CDD" id="cd00009">
    <property type="entry name" value="AAA"/>
    <property type="match status" value="1"/>
</dbReference>
<gene>
    <name evidence="7" type="ORF">H9962_00800</name>
</gene>
<dbReference type="Gene3D" id="1.10.8.60">
    <property type="match status" value="1"/>
</dbReference>
<dbReference type="Pfam" id="PF25601">
    <property type="entry name" value="AAA_lid_14"/>
    <property type="match status" value="1"/>
</dbReference>
<dbReference type="AlphaFoldDB" id="A0A9D2HCV9"/>
<dbReference type="Gene3D" id="3.40.50.300">
    <property type="entry name" value="P-loop containing nucleotide triphosphate hydrolases"/>
    <property type="match status" value="1"/>
</dbReference>
<reference evidence="7" key="1">
    <citation type="journal article" date="2021" name="PeerJ">
        <title>Extensive microbial diversity within the chicken gut microbiome revealed by metagenomics and culture.</title>
        <authorList>
            <person name="Gilroy R."/>
            <person name="Ravi A."/>
            <person name="Getino M."/>
            <person name="Pursley I."/>
            <person name="Horton D.L."/>
            <person name="Alikhan N.F."/>
            <person name="Baker D."/>
            <person name="Gharbi K."/>
            <person name="Hall N."/>
            <person name="Watson M."/>
            <person name="Adriaenssens E.M."/>
            <person name="Foster-Nyarko E."/>
            <person name="Jarju S."/>
            <person name="Secka A."/>
            <person name="Antonio M."/>
            <person name="Oren A."/>
            <person name="Chaudhuri R.R."/>
            <person name="La Ragione R."/>
            <person name="Hildebrand F."/>
            <person name="Pallen M.J."/>
        </authorList>
    </citation>
    <scope>NUCLEOTIDE SEQUENCE</scope>
    <source>
        <strain evidence="7">CHK186-16707</strain>
    </source>
</reference>
<evidence type="ECO:0000256" key="2">
    <source>
        <dbReference type="ARBA" id="ARBA00022840"/>
    </source>
</evidence>
<feature type="domain" description="Sigma-54 factor interaction" evidence="6">
    <location>
        <begin position="95"/>
        <end position="325"/>
    </location>
</feature>
<name>A0A9D2HCV9_9BACT</name>
<dbReference type="FunFam" id="3.40.50.300:FF:000006">
    <property type="entry name" value="DNA-binding transcriptional regulator NtrC"/>
    <property type="match status" value="1"/>
</dbReference>
<dbReference type="GO" id="GO:0005524">
    <property type="term" value="F:ATP binding"/>
    <property type="evidence" value="ECO:0007669"/>
    <property type="project" value="UniProtKB-KW"/>
</dbReference>
<dbReference type="PROSITE" id="PS00688">
    <property type="entry name" value="SIGMA54_INTERACT_3"/>
    <property type="match status" value="1"/>
</dbReference>
<protein>
    <submittedName>
        <fullName evidence="7">Sigma-54 dependent transcriptional regulator</fullName>
    </submittedName>
</protein>
<evidence type="ECO:0000313" key="8">
    <source>
        <dbReference type="Proteomes" id="UP000824225"/>
    </source>
</evidence>
<dbReference type="InterPro" id="IPR009057">
    <property type="entry name" value="Homeodomain-like_sf"/>
</dbReference>
<dbReference type="InterPro" id="IPR025662">
    <property type="entry name" value="Sigma_54_int_dom_ATP-bd_1"/>
</dbReference>
<dbReference type="PROSITE" id="PS50045">
    <property type="entry name" value="SIGMA54_INTERACT_4"/>
    <property type="match status" value="1"/>
</dbReference>
<dbReference type="InterPro" id="IPR003593">
    <property type="entry name" value="AAA+_ATPase"/>
</dbReference>
<dbReference type="SUPFAM" id="SSF52540">
    <property type="entry name" value="P-loop containing nucleoside triphosphate hydrolases"/>
    <property type="match status" value="1"/>
</dbReference>
<dbReference type="Proteomes" id="UP000824225">
    <property type="component" value="Unassembled WGS sequence"/>
</dbReference>
<keyword evidence="2" id="KW-0067">ATP-binding</keyword>
<dbReference type="InterPro" id="IPR002078">
    <property type="entry name" value="Sigma_54_int"/>
</dbReference>
<evidence type="ECO:0000256" key="1">
    <source>
        <dbReference type="ARBA" id="ARBA00022741"/>
    </source>
</evidence>
<evidence type="ECO:0000256" key="5">
    <source>
        <dbReference type="ARBA" id="ARBA00023163"/>
    </source>
</evidence>
<dbReference type="GO" id="GO:0003677">
    <property type="term" value="F:DNA binding"/>
    <property type="evidence" value="ECO:0007669"/>
    <property type="project" value="UniProtKB-KW"/>
</dbReference>
<organism evidence="7 8">
    <name type="scientific">Candidatus Mailhella merdigallinarum</name>
    <dbReference type="NCBI Taxonomy" id="2838658"/>
    <lineage>
        <taxon>Bacteria</taxon>
        <taxon>Pseudomonadati</taxon>
        <taxon>Thermodesulfobacteriota</taxon>
        <taxon>Desulfovibrionia</taxon>
        <taxon>Desulfovibrionales</taxon>
        <taxon>Desulfovibrionaceae</taxon>
        <taxon>Mailhella</taxon>
    </lineage>
</organism>
<dbReference type="SUPFAM" id="SSF46689">
    <property type="entry name" value="Homeodomain-like"/>
    <property type="match status" value="1"/>
</dbReference>
<evidence type="ECO:0000313" key="7">
    <source>
        <dbReference type="EMBL" id="HJA07720.1"/>
    </source>
</evidence>
<dbReference type="EMBL" id="DXAN01000002">
    <property type="protein sequence ID" value="HJA07720.1"/>
    <property type="molecule type" value="Genomic_DNA"/>
</dbReference>
<dbReference type="Gene3D" id="1.10.10.60">
    <property type="entry name" value="Homeodomain-like"/>
    <property type="match status" value="1"/>
</dbReference>
<dbReference type="InterPro" id="IPR025944">
    <property type="entry name" value="Sigma_54_int_dom_CS"/>
</dbReference>
<proteinExistence type="predicted"/>
<reference evidence="7" key="2">
    <citation type="submission" date="2021-04" db="EMBL/GenBank/DDBJ databases">
        <authorList>
            <person name="Gilroy R."/>
        </authorList>
    </citation>
    <scope>NUCLEOTIDE SEQUENCE</scope>
    <source>
        <strain evidence="7">CHK186-16707</strain>
    </source>
</reference>
<dbReference type="InterPro" id="IPR025943">
    <property type="entry name" value="Sigma_54_int_dom_ATP-bd_2"/>
</dbReference>